<reference evidence="1 2" key="1">
    <citation type="submission" date="2020-06" db="EMBL/GenBank/DDBJ databases">
        <title>Mannheimia pernigra sp. nov. isolated from bovine respiratory tract.</title>
        <authorList>
            <person name="Kuhnert P."/>
            <person name="Akarsu-Egger H."/>
        </authorList>
    </citation>
    <scope>NUCLEOTIDE SEQUENCE [LARGE SCALE GENOMIC DNA]</scope>
    <source>
        <strain evidence="1 2">BNO311</strain>
    </source>
</reference>
<dbReference type="EMBL" id="CP055306">
    <property type="protein sequence ID" value="QLB41271.1"/>
    <property type="molecule type" value="Genomic_DNA"/>
</dbReference>
<evidence type="ECO:0000313" key="1">
    <source>
        <dbReference type="EMBL" id="QLB41271.1"/>
    </source>
</evidence>
<protein>
    <recommendedName>
        <fullName evidence="3">Transposase</fullName>
    </recommendedName>
</protein>
<gene>
    <name evidence="1" type="ORF">HV559_02955</name>
</gene>
<name>A0A7D5HVY5_9PAST</name>
<organism evidence="1 2">
    <name type="scientific">Mannheimia pernigra</name>
    <dbReference type="NCBI Taxonomy" id="111844"/>
    <lineage>
        <taxon>Bacteria</taxon>
        <taxon>Pseudomonadati</taxon>
        <taxon>Pseudomonadota</taxon>
        <taxon>Gammaproteobacteria</taxon>
        <taxon>Pasteurellales</taxon>
        <taxon>Pasteurellaceae</taxon>
        <taxon>Mannheimia</taxon>
    </lineage>
</organism>
<evidence type="ECO:0008006" key="3">
    <source>
        <dbReference type="Google" id="ProtNLM"/>
    </source>
</evidence>
<dbReference type="AlphaFoldDB" id="A0A7D5HVY5"/>
<dbReference type="Proteomes" id="UP000509660">
    <property type="component" value="Chromosome"/>
</dbReference>
<sequence>MDTTHFKQRFSVLVLMDSSSSKPIYFRFILAEKNRYYFEAISELMEKGVKTQPITCDGRRGPLNAYPHISTQICHFHQIGRGIFYLTKSPKSEAGKALLSLYYSLKFQTQETLTLALSEWLNEHKDYFNERSETDSKRFKHKRLRSAYWSLKRSINYLFTYQAHPELNIAHTTNFVESFFRQMKAKLASHQGLTDEHKMMFIKDFICRKS</sequence>
<proteinExistence type="predicted"/>
<keyword evidence="2" id="KW-1185">Reference proteome</keyword>
<accession>A0A7D5HVY5</accession>
<evidence type="ECO:0000313" key="2">
    <source>
        <dbReference type="Proteomes" id="UP000509660"/>
    </source>
</evidence>